<keyword evidence="3" id="KW-0813">Transport</keyword>
<dbReference type="PANTHER" id="PTHR42985">
    <property type="entry name" value="SODIUM-COUPLED MONOCARBOXYLATE TRANSPORTER"/>
    <property type="match status" value="1"/>
</dbReference>
<dbReference type="InterPro" id="IPR038377">
    <property type="entry name" value="Na/Glc_symporter_sf"/>
</dbReference>
<evidence type="ECO:0000256" key="4">
    <source>
        <dbReference type="ARBA" id="ARBA00022475"/>
    </source>
</evidence>
<dbReference type="GO" id="GO:0005343">
    <property type="term" value="F:organic acid:sodium symporter activity"/>
    <property type="evidence" value="ECO:0007669"/>
    <property type="project" value="TreeGrafter"/>
</dbReference>
<keyword evidence="14" id="KW-1185">Reference proteome</keyword>
<reference evidence="13" key="1">
    <citation type="submission" date="2020-06" db="EMBL/GenBank/DDBJ databases">
        <authorList>
            <consortium name="Wellcome Sanger Institute Data Sharing"/>
        </authorList>
    </citation>
    <scope>NUCLEOTIDE SEQUENCE [LARGE SCALE GENOMIC DNA]</scope>
</reference>
<feature type="transmembrane region" description="Helical" evidence="12">
    <location>
        <begin position="278"/>
        <end position="303"/>
    </location>
</feature>
<keyword evidence="10" id="KW-0739">Sodium transport</keyword>
<comment type="subcellular location">
    <subcellularLocation>
        <location evidence="1">Cell membrane</location>
        <topology evidence="1">Multi-pass membrane protein</topology>
    </subcellularLocation>
</comment>
<dbReference type="GO" id="GO:0015730">
    <property type="term" value="P:propanoate transmembrane transport"/>
    <property type="evidence" value="ECO:0007669"/>
    <property type="project" value="TreeGrafter"/>
</dbReference>
<dbReference type="InterPro" id="IPR051163">
    <property type="entry name" value="Sodium:Solute_Symporter_SSF"/>
</dbReference>
<evidence type="ECO:0000256" key="1">
    <source>
        <dbReference type="ARBA" id="ARBA00004651"/>
    </source>
</evidence>
<sequence>FDTPVGSFTAADIVIFSFVVVFSAAIGIYYGWRDRGQGNAREFLTGSHKLNALPVSMSLSASFMSSVTLLSVPVEVYYYGAIFGLISFSYLFAIMISSELFLPVFYRLDIASTYEYLELRFNKATRLLGTVLFIFQTVLLTGVVTYAPALALSQVADMNLWAAISSTALVCTFYCALVGENLSLKINQVYIIIMFAGSLSVIIKSAITQGGISVIISDSQEGGRLNIWDFDINPMRRHTFWTVVIGGAVGWTSVYGINQAQVQRYNACKSMTQARIALYLNFFGVSAILISSVMAGLCAYSVLKSCDPRTVGMISAPDQLMPFLVMNITRSNPGLMGLFCAAVYSGSLSTVSSCINALAAVTVEDLIKPYIRMSERCLAMTSKALTVVVVSVQQLTSVISAITGGPLLALFGLGILCPFANAKGVLSGVVVGLILTVWLTAGEIIFPSPPEMTRPLLLTTDGCNFSSNANLSLTSSDLPTLISSPAPLHGSNSTNSLTGHWQSPSYLYTCTIGMITSLIVGLIVSLLTGGRNEKVQADLMLMKEDTLMFHLYKYTRNKVRCSDFKRCVRVTGTNNLPAYPSINRLVTGL</sequence>
<evidence type="ECO:0000256" key="9">
    <source>
        <dbReference type="ARBA" id="ARBA00023136"/>
    </source>
</evidence>
<evidence type="ECO:0000313" key="14">
    <source>
        <dbReference type="Proteomes" id="UP000694680"/>
    </source>
</evidence>
<feature type="transmembrane region" description="Helical" evidence="12">
    <location>
        <begin position="424"/>
        <end position="446"/>
    </location>
</feature>
<reference evidence="13" key="2">
    <citation type="submission" date="2025-08" db="UniProtKB">
        <authorList>
            <consortium name="Ensembl"/>
        </authorList>
    </citation>
    <scope>IDENTIFICATION</scope>
</reference>
<accession>A0A8C5DX57</accession>
<evidence type="ECO:0000256" key="2">
    <source>
        <dbReference type="ARBA" id="ARBA00006434"/>
    </source>
</evidence>
<feature type="transmembrane region" description="Helical" evidence="12">
    <location>
        <begin position="78"/>
        <end position="106"/>
    </location>
</feature>
<feature type="transmembrane region" description="Helical" evidence="12">
    <location>
        <begin position="238"/>
        <end position="257"/>
    </location>
</feature>
<dbReference type="Gene3D" id="1.20.1730.10">
    <property type="entry name" value="Sodium/glucose cotransporter"/>
    <property type="match status" value="1"/>
</dbReference>
<dbReference type="Proteomes" id="UP000694680">
    <property type="component" value="Chromosome 6"/>
</dbReference>
<dbReference type="GO" id="GO:0005886">
    <property type="term" value="C:plasma membrane"/>
    <property type="evidence" value="ECO:0007669"/>
    <property type="project" value="UniProtKB-SubCell"/>
</dbReference>
<comment type="similarity">
    <text evidence="2 11">Belongs to the sodium:solute symporter (SSF) (TC 2.A.21) family.</text>
</comment>
<dbReference type="Ensembl" id="ENSGWIT00000014418.1">
    <property type="protein sequence ID" value="ENSGWIP00000012962.1"/>
    <property type="gene ID" value="ENSGWIG00000007476.1"/>
</dbReference>
<keyword evidence="6 12" id="KW-1133">Transmembrane helix</keyword>
<dbReference type="AlphaFoldDB" id="A0A8C5DX57"/>
<feature type="transmembrane region" description="Helical" evidence="12">
    <location>
        <begin position="13"/>
        <end position="32"/>
    </location>
</feature>
<feature type="transmembrane region" description="Helical" evidence="12">
    <location>
        <begin position="52"/>
        <end position="72"/>
    </location>
</feature>
<evidence type="ECO:0000256" key="11">
    <source>
        <dbReference type="RuleBase" id="RU362091"/>
    </source>
</evidence>
<dbReference type="GO" id="GO:0070062">
    <property type="term" value="C:extracellular exosome"/>
    <property type="evidence" value="ECO:0007669"/>
    <property type="project" value="TreeGrafter"/>
</dbReference>
<evidence type="ECO:0000256" key="7">
    <source>
        <dbReference type="ARBA" id="ARBA00023053"/>
    </source>
</evidence>
<feature type="transmembrane region" description="Helical" evidence="12">
    <location>
        <begin position="189"/>
        <end position="207"/>
    </location>
</feature>
<keyword evidence="5 12" id="KW-0812">Transmembrane</keyword>
<gene>
    <name evidence="13" type="primary">LOC114466035</name>
</gene>
<evidence type="ECO:0000256" key="10">
    <source>
        <dbReference type="ARBA" id="ARBA00023201"/>
    </source>
</evidence>
<evidence type="ECO:0000256" key="8">
    <source>
        <dbReference type="ARBA" id="ARBA00023065"/>
    </source>
</evidence>
<evidence type="ECO:0000256" key="12">
    <source>
        <dbReference type="SAM" id="Phobius"/>
    </source>
</evidence>
<dbReference type="InterPro" id="IPR001734">
    <property type="entry name" value="Na/solute_symporter"/>
</dbReference>
<dbReference type="PANTHER" id="PTHR42985:SF10">
    <property type="entry name" value="SODIUM-COUPLED MONOCARBOXYLATE TRANSPORTER 1"/>
    <property type="match status" value="1"/>
</dbReference>
<evidence type="ECO:0000256" key="3">
    <source>
        <dbReference type="ARBA" id="ARBA00022448"/>
    </source>
</evidence>
<protein>
    <submittedName>
        <fullName evidence="13">Sodium-coupled monocarboxylate transporter 1-like</fullName>
    </submittedName>
</protein>
<reference evidence="13" key="3">
    <citation type="submission" date="2025-09" db="UniProtKB">
        <authorList>
            <consortium name="Ensembl"/>
        </authorList>
    </citation>
    <scope>IDENTIFICATION</scope>
</reference>
<feature type="transmembrane region" description="Helical" evidence="12">
    <location>
        <begin position="159"/>
        <end position="177"/>
    </location>
</feature>
<evidence type="ECO:0000256" key="6">
    <source>
        <dbReference type="ARBA" id="ARBA00022989"/>
    </source>
</evidence>
<keyword evidence="8" id="KW-0406">Ion transport</keyword>
<keyword evidence="9 12" id="KW-0472">Membrane</keyword>
<dbReference type="Pfam" id="PF00474">
    <property type="entry name" value="SSF"/>
    <property type="match status" value="1"/>
</dbReference>
<dbReference type="PROSITE" id="PS50283">
    <property type="entry name" value="NA_SOLUT_SYMP_3"/>
    <property type="match status" value="1"/>
</dbReference>
<keyword evidence="7" id="KW-0915">Sodium</keyword>
<dbReference type="NCBIfam" id="TIGR00813">
    <property type="entry name" value="sss"/>
    <property type="match status" value="1"/>
</dbReference>
<evidence type="ECO:0000313" key="13">
    <source>
        <dbReference type="Ensembl" id="ENSGWIP00000012962.1"/>
    </source>
</evidence>
<feature type="transmembrane region" description="Helical" evidence="12">
    <location>
        <begin position="398"/>
        <end position="417"/>
    </location>
</feature>
<evidence type="ECO:0000256" key="5">
    <source>
        <dbReference type="ARBA" id="ARBA00022692"/>
    </source>
</evidence>
<feature type="transmembrane region" description="Helical" evidence="12">
    <location>
        <begin position="127"/>
        <end position="147"/>
    </location>
</feature>
<name>A0A8C5DX57_GOUWI</name>
<feature type="transmembrane region" description="Helical" evidence="12">
    <location>
        <begin position="506"/>
        <end position="527"/>
    </location>
</feature>
<organism evidence="13 14">
    <name type="scientific">Gouania willdenowi</name>
    <name type="common">Blunt-snouted clingfish</name>
    <name type="synonym">Lepadogaster willdenowi</name>
    <dbReference type="NCBI Taxonomy" id="441366"/>
    <lineage>
        <taxon>Eukaryota</taxon>
        <taxon>Metazoa</taxon>
        <taxon>Chordata</taxon>
        <taxon>Craniata</taxon>
        <taxon>Vertebrata</taxon>
        <taxon>Euteleostomi</taxon>
        <taxon>Actinopterygii</taxon>
        <taxon>Neopterygii</taxon>
        <taxon>Teleostei</taxon>
        <taxon>Neoteleostei</taxon>
        <taxon>Acanthomorphata</taxon>
        <taxon>Ovalentaria</taxon>
        <taxon>Blenniimorphae</taxon>
        <taxon>Blenniiformes</taxon>
        <taxon>Gobiesocoidei</taxon>
        <taxon>Gobiesocidae</taxon>
        <taxon>Gobiesocinae</taxon>
        <taxon>Gouania</taxon>
    </lineage>
</organism>
<proteinExistence type="inferred from homology"/>
<keyword evidence="4" id="KW-1003">Cell membrane</keyword>